<protein>
    <recommendedName>
        <fullName evidence="2">Acyl-CoA dehydrogenase C-terminal domain-containing protein</fullName>
    </recommendedName>
</protein>
<dbReference type="AlphaFoldDB" id="A0A1V0BEN0"/>
<dbReference type="SUPFAM" id="SSF47203">
    <property type="entry name" value="Acyl-CoA dehydrogenase C-terminal domain-like"/>
    <property type="match status" value="1"/>
</dbReference>
<evidence type="ECO:0000313" key="4">
    <source>
        <dbReference type="Proteomes" id="UP000242792"/>
    </source>
</evidence>
<name>A0A1V0BEN0_9BURK</name>
<dbReference type="Proteomes" id="UP000242792">
    <property type="component" value="Chromosome"/>
</dbReference>
<dbReference type="GO" id="GO:0016627">
    <property type="term" value="F:oxidoreductase activity, acting on the CH-CH group of donors"/>
    <property type="evidence" value="ECO:0007669"/>
    <property type="project" value="InterPro"/>
</dbReference>
<evidence type="ECO:0000313" key="3">
    <source>
        <dbReference type="EMBL" id="AQZ98395.1"/>
    </source>
</evidence>
<dbReference type="InterPro" id="IPR036250">
    <property type="entry name" value="AcylCo_DH-like_C"/>
</dbReference>
<proteinExistence type="predicted"/>
<dbReference type="PROSITE" id="PS51257">
    <property type="entry name" value="PROKAR_LIPOPROTEIN"/>
    <property type="match status" value="1"/>
</dbReference>
<evidence type="ECO:0000256" key="1">
    <source>
        <dbReference type="ARBA" id="ARBA00023002"/>
    </source>
</evidence>
<accession>A0A1V0BEN0</accession>
<dbReference type="Pfam" id="PF08028">
    <property type="entry name" value="Acyl-CoA_dh_2"/>
    <property type="match status" value="1"/>
</dbReference>
<reference evidence="3 4" key="1">
    <citation type="submission" date="2017-03" db="EMBL/GenBank/DDBJ databases">
        <title>Rapid Whole Genome Sequencing of Comamonas kerstersii Causing Continuous ambulatory Peritoneal Dialysis-Associated Peritonitis.</title>
        <authorList>
            <person name="Zheng B."/>
        </authorList>
    </citation>
    <scope>NUCLEOTIDE SEQUENCE [LARGE SCALE GENOMIC DNA]</scope>
    <source>
        <strain evidence="3 4">8943</strain>
    </source>
</reference>
<dbReference type="KEGG" id="cke:B5M06_09165"/>
<dbReference type="InterPro" id="IPR013107">
    <property type="entry name" value="Acyl-CoA_DH_C"/>
</dbReference>
<sequence length="226" mass="24396">MKAVCQLLLLGHMRSADGLQVQIGTTIGCAPHLGVQARVLRSKLHQLIPVGAGPVCGLLQGLQDFRQQRPLLLGKVAVGHVVGRGGQARLGDGVHQRPCAIALLGNRKVRIPDHPGIDIAASLMADHAANLLQKAWLKGEALTAEDRAEVAIAVFEAKVIAHRTSLFTTQEIFDVVGARGTHADLGFDRFWRNARTHTLHDPLDYKLQVLGQWAVYGQVPSGANYN</sequence>
<feature type="domain" description="Acyl-CoA dehydrogenase C-terminal" evidence="2">
    <location>
        <begin position="120"/>
        <end position="201"/>
    </location>
</feature>
<organism evidence="3 4">
    <name type="scientific">Comamonas kerstersii</name>
    <dbReference type="NCBI Taxonomy" id="225992"/>
    <lineage>
        <taxon>Bacteria</taxon>
        <taxon>Pseudomonadati</taxon>
        <taxon>Pseudomonadota</taxon>
        <taxon>Betaproteobacteria</taxon>
        <taxon>Burkholderiales</taxon>
        <taxon>Comamonadaceae</taxon>
        <taxon>Comamonas</taxon>
    </lineage>
</organism>
<gene>
    <name evidence="3" type="ORF">B5M06_09165</name>
</gene>
<dbReference type="EMBL" id="CP020121">
    <property type="protein sequence ID" value="AQZ98395.1"/>
    <property type="molecule type" value="Genomic_DNA"/>
</dbReference>
<evidence type="ECO:0000259" key="2">
    <source>
        <dbReference type="Pfam" id="PF08028"/>
    </source>
</evidence>
<dbReference type="OrthoDB" id="6184213at2"/>
<dbReference type="Gene3D" id="1.20.140.10">
    <property type="entry name" value="Butyryl-CoA Dehydrogenase, subunit A, domain 3"/>
    <property type="match status" value="1"/>
</dbReference>
<keyword evidence="1" id="KW-0560">Oxidoreductase</keyword>